<name>A4J0W3_DESRM</name>
<dbReference type="KEGG" id="drm:Dred_0167"/>
<evidence type="ECO:0000313" key="2">
    <source>
        <dbReference type="Proteomes" id="UP000001556"/>
    </source>
</evidence>
<protein>
    <submittedName>
        <fullName evidence="1">Uncharacterized protein</fullName>
    </submittedName>
</protein>
<proteinExistence type="predicted"/>
<evidence type="ECO:0000313" key="1">
    <source>
        <dbReference type="EMBL" id="ABO48716.1"/>
    </source>
</evidence>
<sequence length="96" mass="10904">MANCPHAKGHYGCNALIDYGFAQNTLVLPENWWKQYCKGKNYRQCPNLKTAANMQEDCLRQDKSGIAPCNGSSDQKIKLINKVFKTEKKPGPCPWR</sequence>
<keyword evidence="2" id="KW-1185">Reference proteome</keyword>
<reference evidence="1 2" key="1">
    <citation type="submission" date="2007-03" db="EMBL/GenBank/DDBJ databases">
        <title>Complete sequence of Desulfotomaculum reducens MI-1.</title>
        <authorList>
            <consortium name="US DOE Joint Genome Institute"/>
            <person name="Copeland A."/>
            <person name="Lucas S."/>
            <person name="Lapidus A."/>
            <person name="Barry K."/>
            <person name="Detter J.C."/>
            <person name="Glavina del Rio T."/>
            <person name="Hammon N."/>
            <person name="Israni S."/>
            <person name="Dalin E."/>
            <person name="Tice H."/>
            <person name="Pitluck S."/>
            <person name="Sims D."/>
            <person name="Brettin T."/>
            <person name="Bruce D."/>
            <person name="Han C."/>
            <person name="Tapia R."/>
            <person name="Schmutz J."/>
            <person name="Larimer F."/>
            <person name="Land M."/>
            <person name="Hauser L."/>
            <person name="Kyrpides N."/>
            <person name="Kim E."/>
            <person name="Tebo B.M."/>
            <person name="Richardson P."/>
        </authorList>
    </citation>
    <scope>NUCLEOTIDE SEQUENCE [LARGE SCALE GENOMIC DNA]</scope>
    <source>
        <strain evidence="1 2">MI-1</strain>
    </source>
</reference>
<dbReference type="HOGENOM" id="CLU_2355199_0_0_9"/>
<dbReference type="Proteomes" id="UP000001556">
    <property type="component" value="Chromosome"/>
</dbReference>
<dbReference type="AlphaFoldDB" id="A4J0W3"/>
<dbReference type="RefSeq" id="WP_011876557.1">
    <property type="nucleotide sequence ID" value="NC_009253.1"/>
</dbReference>
<organism evidence="1 2">
    <name type="scientific">Desulforamulus reducens (strain ATCC BAA-1160 / DSM 100696 / MI-1)</name>
    <name type="common">Desulfotomaculum reducens</name>
    <dbReference type="NCBI Taxonomy" id="349161"/>
    <lineage>
        <taxon>Bacteria</taxon>
        <taxon>Bacillati</taxon>
        <taxon>Bacillota</taxon>
        <taxon>Clostridia</taxon>
        <taxon>Eubacteriales</taxon>
        <taxon>Peptococcaceae</taxon>
        <taxon>Desulforamulus</taxon>
    </lineage>
</organism>
<accession>A4J0W3</accession>
<gene>
    <name evidence="1" type="ordered locus">Dred_0167</name>
</gene>
<dbReference type="STRING" id="349161.Dred_0167"/>
<dbReference type="EMBL" id="CP000612">
    <property type="protein sequence ID" value="ABO48716.1"/>
    <property type="molecule type" value="Genomic_DNA"/>
</dbReference>